<dbReference type="GO" id="GO:0016567">
    <property type="term" value="P:protein ubiquitination"/>
    <property type="evidence" value="ECO:0007669"/>
    <property type="project" value="TreeGrafter"/>
</dbReference>
<dbReference type="GO" id="GO:0072487">
    <property type="term" value="C:MSL complex"/>
    <property type="evidence" value="ECO:0007669"/>
    <property type="project" value="UniProtKB-UniRule"/>
</dbReference>
<evidence type="ECO:0000259" key="6">
    <source>
        <dbReference type="PROSITE" id="PS52051"/>
    </source>
</evidence>
<dbReference type="InParanoid" id="A0A6J2XZ89"/>
<dbReference type="RefSeq" id="XP_030756371.1">
    <property type="nucleotide sequence ID" value="XM_030900511.1"/>
</dbReference>
<organism evidence="7 8">
    <name type="scientific">Sitophilus oryzae</name>
    <name type="common">Rice weevil</name>
    <name type="synonym">Curculio oryzae</name>
    <dbReference type="NCBI Taxonomy" id="7048"/>
    <lineage>
        <taxon>Eukaryota</taxon>
        <taxon>Metazoa</taxon>
        <taxon>Ecdysozoa</taxon>
        <taxon>Arthropoda</taxon>
        <taxon>Hexapoda</taxon>
        <taxon>Insecta</taxon>
        <taxon>Pterygota</taxon>
        <taxon>Neoptera</taxon>
        <taxon>Endopterygota</taxon>
        <taxon>Coleoptera</taxon>
        <taxon>Polyphaga</taxon>
        <taxon>Cucujiformia</taxon>
        <taxon>Curculionidae</taxon>
        <taxon>Dryophthorinae</taxon>
        <taxon>Sitophilus</taxon>
    </lineage>
</organism>
<dbReference type="GO" id="GO:0061630">
    <property type="term" value="F:ubiquitin protein ligase activity"/>
    <property type="evidence" value="ECO:0007669"/>
    <property type="project" value="InterPro"/>
</dbReference>
<dbReference type="InterPro" id="IPR037922">
    <property type="entry name" value="MSL2"/>
</dbReference>
<keyword evidence="4" id="KW-0158">Chromosome</keyword>
<dbReference type="PROSITE" id="PS52051">
    <property type="entry name" value="CXC_MSL2"/>
    <property type="match status" value="1"/>
</dbReference>
<dbReference type="Pfam" id="PF16682">
    <property type="entry name" value="MSL2-CXC"/>
    <property type="match status" value="1"/>
</dbReference>
<keyword evidence="1 3" id="KW-0863">Zinc-finger</keyword>
<feature type="domain" description="RING-type" evidence="5">
    <location>
        <begin position="55"/>
        <end position="96"/>
    </location>
</feature>
<protein>
    <submittedName>
        <fullName evidence="8">E3 ubiquitin-protein ligase MSL2</fullName>
    </submittedName>
</protein>
<dbReference type="GO" id="GO:0008270">
    <property type="term" value="F:zinc ion binding"/>
    <property type="evidence" value="ECO:0007669"/>
    <property type="project" value="UniProtKB-KW"/>
</dbReference>
<dbReference type="InterPro" id="IPR013083">
    <property type="entry name" value="Znf_RING/FYVE/PHD"/>
</dbReference>
<gene>
    <name evidence="8" type="primary">LOC115882446</name>
</gene>
<dbReference type="PROSITE" id="PS50089">
    <property type="entry name" value="ZF_RING_2"/>
    <property type="match status" value="1"/>
</dbReference>
<comment type="similarity">
    <text evidence="4">Belongs to the MSL2 family.</text>
</comment>
<dbReference type="Pfam" id="PF16685">
    <property type="entry name" value="zf-RING_10"/>
    <property type="match status" value="1"/>
</dbReference>
<feature type="domain" description="CXC MSL2-type" evidence="6">
    <location>
        <begin position="260"/>
        <end position="311"/>
    </location>
</feature>
<dbReference type="CDD" id="cd13122">
    <property type="entry name" value="MSL2_CXC"/>
    <property type="match status" value="1"/>
</dbReference>
<evidence type="ECO:0000256" key="2">
    <source>
        <dbReference type="ARBA" id="ARBA00022833"/>
    </source>
</evidence>
<evidence type="ECO:0000313" key="8">
    <source>
        <dbReference type="RefSeq" id="XP_030756371.1"/>
    </source>
</evidence>
<keyword evidence="7" id="KW-1185">Reference proteome</keyword>
<dbReference type="GeneID" id="115882446"/>
<dbReference type="InterPro" id="IPR001841">
    <property type="entry name" value="Znf_RING"/>
</dbReference>
<proteinExistence type="inferred from homology"/>
<dbReference type="CTD" id="33565"/>
<dbReference type="AlphaFoldDB" id="A0A6J2XZ89"/>
<accession>A0A6J2XZ89</accession>
<dbReference type="Gene3D" id="3.30.40.10">
    <property type="entry name" value="Zinc/RING finger domain, C3HC4 (zinc finger)"/>
    <property type="match status" value="1"/>
</dbReference>
<dbReference type="KEGG" id="soy:115882446"/>
<evidence type="ECO:0000256" key="3">
    <source>
        <dbReference type="PROSITE-ProRule" id="PRU00175"/>
    </source>
</evidence>
<dbReference type="Proteomes" id="UP000504635">
    <property type="component" value="Unplaced"/>
</dbReference>
<evidence type="ECO:0000256" key="1">
    <source>
        <dbReference type="ARBA" id="ARBA00022771"/>
    </source>
</evidence>
<keyword evidence="1 3" id="KW-0479">Metal-binding</keyword>
<evidence type="ECO:0000313" key="7">
    <source>
        <dbReference type="Proteomes" id="UP000504635"/>
    </source>
</evidence>
<keyword evidence="2" id="KW-0862">Zinc</keyword>
<keyword evidence="4" id="KW-0539">Nucleus</keyword>
<dbReference type="InterPro" id="IPR033467">
    <property type="entry name" value="Tesmin/TSO1-like_CXC"/>
</dbReference>
<reference evidence="8" key="1">
    <citation type="submission" date="2025-08" db="UniProtKB">
        <authorList>
            <consortium name="RefSeq"/>
        </authorList>
    </citation>
    <scope>IDENTIFICATION</scope>
    <source>
        <tissue evidence="8">Gonads</tissue>
    </source>
</reference>
<evidence type="ECO:0000259" key="5">
    <source>
        <dbReference type="PROSITE" id="PS50089"/>
    </source>
</evidence>
<dbReference type="SMART" id="SM01114">
    <property type="entry name" value="CXC"/>
    <property type="match status" value="1"/>
</dbReference>
<name>A0A6J2XZ89_SITOR</name>
<dbReference type="PANTHER" id="PTHR16048">
    <property type="entry name" value="MSL2-RELATED"/>
    <property type="match status" value="1"/>
</dbReference>
<dbReference type="InterPro" id="IPR032049">
    <property type="entry name" value="Msl2-CXC"/>
</dbReference>
<dbReference type="PANTHER" id="PTHR16048:SF3">
    <property type="entry name" value="E3 UBIQUITIN-PROTEIN LIGASE MSL2"/>
    <property type="match status" value="1"/>
</dbReference>
<dbReference type="InterPro" id="IPR032043">
    <property type="entry name" value="Msl2_Znf-RING"/>
</dbReference>
<sequence length="422" mass="47136">MSSTSIEKSSTQTRMNSTNLYVTTTQIILKSDPANPQSWQDLYRLVPYLRNSLCCVVCSMLLVEPLTPSKAQCQHHLCRRCKGGRKKIKPQCESCKDCTEYTENKSLRILMQMYKKMCVNLINSRIFKCITIQSSQPGTGFERGASNLIQLIKEGAMFQDDYESKGGIPKSTYSILPCIYTNTVCPQNISVPPQQPRVELSNNQNRNSLYSVVYPGSGNKITIKRKSKDSTNSPNNINNVNASKPKEYIEKVVFKKPCSKPKKGCRCGNATATPGKLTCCGQRCPCYVESKACIDCKCRGCRNPHRPDGNKVMPYIPELESPQKIMPSIQDIQLRQFQILQSTIAPIQPPPSVLEDESMTAGVKLETLQLDTQFFTSESLNNPFKSYKFLGSSFDSLASLSGAELLAYGMPEEEEESDITVV</sequence>
<evidence type="ECO:0000256" key="4">
    <source>
        <dbReference type="PROSITE-ProRule" id="PRU01396"/>
    </source>
</evidence>
<dbReference type="OrthoDB" id="10012174at2759"/>